<gene>
    <name evidence="2" type="ORF">J3A84_11055</name>
</gene>
<evidence type="ECO:0000313" key="2">
    <source>
        <dbReference type="EMBL" id="MBO1265572.1"/>
    </source>
</evidence>
<protein>
    <submittedName>
        <fullName evidence="2">Uncharacterized protein</fullName>
    </submittedName>
</protein>
<organism evidence="2 3">
    <name type="scientific">Proteiniclasticum aestuarii</name>
    <dbReference type="NCBI Taxonomy" id="2817862"/>
    <lineage>
        <taxon>Bacteria</taxon>
        <taxon>Bacillati</taxon>
        <taxon>Bacillota</taxon>
        <taxon>Clostridia</taxon>
        <taxon>Eubacteriales</taxon>
        <taxon>Clostridiaceae</taxon>
        <taxon>Proteiniclasticum</taxon>
    </lineage>
</organism>
<proteinExistence type="predicted"/>
<dbReference type="PROSITE" id="PS51257">
    <property type="entry name" value="PROKAR_LIPOPROTEIN"/>
    <property type="match status" value="1"/>
</dbReference>
<evidence type="ECO:0000313" key="3">
    <source>
        <dbReference type="Proteomes" id="UP000664218"/>
    </source>
</evidence>
<sequence length="114" mass="12778">MRKLSIGILMIGLFLFTGCSASSEPLPETPNTTQPAIVVEGELYYTTGMEMPIEPAEEAIKKVTGVTDHREHPAMEGEINFPIEDTVYAKISDGEEYVVVLIEGEWVRFEKREE</sequence>
<dbReference type="AlphaFoldDB" id="A0A939KGI7"/>
<keyword evidence="1" id="KW-0732">Signal</keyword>
<dbReference type="RefSeq" id="WP_207600093.1">
    <property type="nucleotide sequence ID" value="NZ_JAFNJU010000008.1"/>
</dbReference>
<dbReference type="Proteomes" id="UP000664218">
    <property type="component" value="Unassembled WGS sequence"/>
</dbReference>
<comment type="caution">
    <text evidence="2">The sequence shown here is derived from an EMBL/GenBank/DDBJ whole genome shotgun (WGS) entry which is preliminary data.</text>
</comment>
<feature type="chain" id="PRO_5039368585" evidence="1">
    <location>
        <begin position="22"/>
        <end position="114"/>
    </location>
</feature>
<keyword evidence="3" id="KW-1185">Reference proteome</keyword>
<dbReference type="EMBL" id="JAFNJU010000008">
    <property type="protein sequence ID" value="MBO1265572.1"/>
    <property type="molecule type" value="Genomic_DNA"/>
</dbReference>
<reference evidence="2" key="1">
    <citation type="submission" date="2021-03" db="EMBL/GenBank/DDBJ databases">
        <title>Proteiniclasticum marinus sp. nov., isolated from tidal flat sediment.</title>
        <authorList>
            <person name="Namirimu T."/>
            <person name="Yang J.-A."/>
            <person name="Yang S.-H."/>
            <person name="Kim Y.-J."/>
            <person name="Kwon K.K."/>
        </authorList>
    </citation>
    <scope>NUCLEOTIDE SEQUENCE</scope>
    <source>
        <strain evidence="2">SCR006</strain>
    </source>
</reference>
<accession>A0A939KGI7</accession>
<name>A0A939KGI7_9CLOT</name>
<evidence type="ECO:0000256" key="1">
    <source>
        <dbReference type="SAM" id="SignalP"/>
    </source>
</evidence>
<feature type="signal peptide" evidence="1">
    <location>
        <begin position="1"/>
        <end position="21"/>
    </location>
</feature>